<dbReference type="Gene3D" id="3.30.450.40">
    <property type="match status" value="1"/>
</dbReference>
<evidence type="ECO:0000256" key="4">
    <source>
        <dbReference type="ARBA" id="ARBA00023136"/>
    </source>
</evidence>
<evidence type="ECO:0000256" key="1">
    <source>
        <dbReference type="ARBA" id="ARBA00004141"/>
    </source>
</evidence>
<evidence type="ECO:0000259" key="6">
    <source>
        <dbReference type="SMART" id="SM00065"/>
    </source>
</evidence>
<sequence>MSPNPPPKTHSQPAAEQPSKADLRQLFIHAMCPMIGFGIMDNFIMIQAGDAIDNTFGATLGIATLTAAAFGQVFSDVSGVLFGGVVERSVSRLGIHPPNITSAQRRMAVCKNVIIGGSVVGVTIGCLLGASCLLFMDLNKSDRIKKAKELETILQTVMEHGDDLIQAERCSVFWVDKKKNEMWSRYASGVKTTFQIPIDKSLVGLCYKNGAVLNVQDVKAHPTFNKAAAKNTGFQCRSILCAPVFDRETKECVAVVEFLNKKVEGEGGEGKKAEVALDDKGFTQNDEKLATMLAHHVAIFMQRIDDD</sequence>
<dbReference type="SMART" id="SM00065">
    <property type="entry name" value="GAF"/>
    <property type="match status" value="1"/>
</dbReference>
<dbReference type="EMBL" id="BLQM01000295">
    <property type="protein sequence ID" value="GMH81114.1"/>
    <property type="molecule type" value="Genomic_DNA"/>
</dbReference>
<dbReference type="GO" id="GO:0005739">
    <property type="term" value="C:mitochondrion"/>
    <property type="evidence" value="ECO:0007669"/>
    <property type="project" value="TreeGrafter"/>
</dbReference>
<comment type="caution">
    <text evidence="7">The sequence shown here is derived from an EMBL/GenBank/DDBJ whole genome shotgun (WGS) entry which is preliminary data.</text>
</comment>
<keyword evidence="3 5" id="KW-1133">Transmembrane helix</keyword>
<proteinExistence type="predicted"/>
<comment type="subcellular location">
    <subcellularLocation>
        <location evidence="1">Membrane</location>
        <topology evidence="1">Multi-pass membrane protein</topology>
    </subcellularLocation>
</comment>
<keyword evidence="4 5" id="KW-0472">Membrane</keyword>
<dbReference type="PANTHER" id="PTHR21706">
    <property type="entry name" value="TRANSMEMBRANE PROTEIN 65"/>
    <property type="match status" value="1"/>
</dbReference>
<dbReference type="GO" id="GO:0016020">
    <property type="term" value="C:membrane"/>
    <property type="evidence" value="ECO:0007669"/>
    <property type="project" value="UniProtKB-SubCell"/>
</dbReference>
<dbReference type="AlphaFoldDB" id="A0A9W7B774"/>
<dbReference type="Pfam" id="PF10507">
    <property type="entry name" value="TMEM65"/>
    <property type="match status" value="1"/>
</dbReference>
<reference evidence="8" key="1">
    <citation type="journal article" date="2023" name="Commun. Biol.">
        <title>Genome analysis of Parmales, the sister group of diatoms, reveals the evolutionary specialization of diatoms from phago-mixotrophs to photoautotrophs.</title>
        <authorList>
            <person name="Ban H."/>
            <person name="Sato S."/>
            <person name="Yoshikawa S."/>
            <person name="Yamada K."/>
            <person name="Nakamura Y."/>
            <person name="Ichinomiya M."/>
            <person name="Sato N."/>
            <person name="Blanc-Mathieu R."/>
            <person name="Endo H."/>
            <person name="Kuwata A."/>
            <person name="Ogata H."/>
        </authorList>
    </citation>
    <scope>NUCLEOTIDE SEQUENCE [LARGE SCALE GENOMIC DNA]</scope>
</reference>
<feature type="transmembrane region" description="Helical" evidence="5">
    <location>
        <begin position="26"/>
        <end position="44"/>
    </location>
</feature>
<dbReference type="Proteomes" id="UP001162640">
    <property type="component" value="Unassembled WGS sequence"/>
</dbReference>
<evidence type="ECO:0000256" key="2">
    <source>
        <dbReference type="ARBA" id="ARBA00022692"/>
    </source>
</evidence>
<dbReference type="InterPro" id="IPR003018">
    <property type="entry name" value="GAF"/>
</dbReference>
<evidence type="ECO:0000256" key="5">
    <source>
        <dbReference type="SAM" id="Phobius"/>
    </source>
</evidence>
<dbReference type="PANTHER" id="PTHR21706:SF15">
    <property type="entry name" value="TRANSMEMBRANE PROTEIN 65"/>
    <property type="match status" value="1"/>
</dbReference>
<evidence type="ECO:0000313" key="7">
    <source>
        <dbReference type="EMBL" id="GMH81114.1"/>
    </source>
</evidence>
<feature type="domain" description="GAF" evidence="6">
    <location>
        <begin position="149"/>
        <end position="305"/>
    </location>
</feature>
<dbReference type="InterPro" id="IPR029016">
    <property type="entry name" value="GAF-like_dom_sf"/>
</dbReference>
<dbReference type="SUPFAM" id="SSF55781">
    <property type="entry name" value="GAF domain-like"/>
    <property type="match status" value="1"/>
</dbReference>
<feature type="transmembrane region" description="Helical" evidence="5">
    <location>
        <begin position="113"/>
        <end position="136"/>
    </location>
</feature>
<gene>
    <name evidence="7" type="ORF">TL16_g08829</name>
</gene>
<protein>
    <recommendedName>
        <fullName evidence="6">GAF domain-containing protein</fullName>
    </recommendedName>
</protein>
<evidence type="ECO:0000313" key="8">
    <source>
        <dbReference type="Proteomes" id="UP001162640"/>
    </source>
</evidence>
<evidence type="ECO:0000256" key="3">
    <source>
        <dbReference type="ARBA" id="ARBA00022989"/>
    </source>
</evidence>
<accession>A0A9W7B774</accession>
<name>A0A9W7B774_9STRA</name>
<feature type="transmembrane region" description="Helical" evidence="5">
    <location>
        <begin position="56"/>
        <end position="74"/>
    </location>
</feature>
<organism evidence="7 8">
    <name type="scientific">Triparma laevis f. inornata</name>
    <dbReference type="NCBI Taxonomy" id="1714386"/>
    <lineage>
        <taxon>Eukaryota</taxon>
        <taxon>Sar</taxon>
        <taxon>Stramenopiles</taxon>
        <taxon>Ochrophyta</taxon>
        <taxon>Bolidophyceae</taxon>
        <taxon>Parmales</taxon>
        <taxon>Triparmaceae</taxon>
        <taxon>Triparma</taxon>
    </lineage>
</organism>
<dbReference type="Pfam" id="PF01590">
    <property type="entry name" value="GAF"/>
    <property type="match status" value="1"/>
</dbReference>
<keyword evidence="2 5" id="KW-0812">Transmembrane</keyword>
<dbReference type="InterPro" id="IPR019537">
    <property type="entry name" value="TMEM65"/>
</dbReference>